<gene>
    <name evidence="2" type="ORF">CEUSTIGMA_g9785.t1</name>
</gene>
<accession>A0A250XH61</accession>
<evidence type="ECO:0000259" key="1">
    <source>
        <dbReference type="Pfam" id="PF05116"/>
    </source>
</evidence>
<reference evidence="2 3" key="1">
    <citation type="submission" date="2017-08" db="EMBL/GenBank/DDBJ databases">
        <title>Acidophilic green algal genome provides insights into adaptation to an acidic environment.</title>
        <authorList>
            <person name="Hirooka S."/>
            <person name="Hirose Y."/>
            <person name="Kanesaki Y."/>
            <person name="Higuchi S."/>
            <person name="Fujiwara T."/>
            <person name="Onuma R."/>
            <person name="Era A."/>
            <person name="Ohbayashi R."/>
            <person name="Uzuka A."/>
            <person name="Nozaki H."/>
            <person name="Yoshikawa H."/>
            <person name="Miyagishima S.Y."/>
        </authorList>
    </citation>
    <scope>NUCLEOTIDE SEQUENCE [LARGE SCALE GENOMIC DNA]</scope>
    <source>
        <strain evidence="2 3">NIES-2499</strain>
    </source>
</reference>
<dbReference type="InterPro" id="IPR006380">
    <property type="entry name" value="SPP-like_dom"/>
</dbReference>
<proteinExistence type="predicted"/>
<organism evidence="2 3">
    <name type="scientific">Chlamydomonas eustigma</name>
    <dbReference type="NCBI Taxonomy" id="1157962"/>
    <lineage>
        <taxon>Eukaryota</taxon>
        <taxon>Viridiplantae</taxon>
        <taxon>Chlorophyta</taxon>
        <taxon>core chlorophytes</taxon>
        <taxon>Chlorophyceae</taxon>
        <taxon>CS clade</taxon>
        <taxon>Chlamydomonadales</taxon>
        <taxon>Chlamydomonadaceae</taxon>
        <taxon>Chlamydomonas</taxon>
    </lineage>
</organism>
<comment type="caution">
    <text evidence="2">The sequence shown here is derived from an EMBL/GenBank/DDBJ whole genome shotgun (WGS) entry which is preliminary data.</text>
</comment>
<sequence length="110" mass="12264">MLSMYGFMKPSSPGLVRSCTYPSFTVQMQLRTSKTMETIQTSLKGYALLGDVARSIMSPILVVSDLDGTMIGASDAATLRFRTFWNQFLRDQDGKLVFNTGKAFLLYLNC</sequence>
<protein>
    <recommendedName>
        <fullName evidence="1">Sucrose phosphatase-like domain-containing protein</fullName>
    </recommendedName>
</protein>
<name>A0A250XH61_9CHLO</name>
<dbReference type="GO" id="GO:0003824">
    <property type="term" value="F:catalytic activity"/>
    <property type="evidence" value="ECO:0007669"/>
    <property type="project" value="UniProtKB-ARBA"/>
</dbReference>
<dbReference type="Gene3D" id="3.40.50.1000">
    <property type="entry name" value="HAD superfamily/HAD-like"/>
    <property type="match status" value="1"/>
</dbReference>
<dbReference type="Pfam" id="PF05116">
    <property type="entry name" value="S6PP"/>
    <property type="match status" value="1"/>
</dbReference>
<dbReference type="InterPro" id="IPR023214">
    <property type="entry name" value="HAD_sf"/>
</dbReference>
<dbReference type="EMBL" id="BEGY01000079">
    <property type="protein sequence ID" value="GAX82356.1"/>
    <property type="molecule type" value="Genomic_DNA"/>
</dbReference>
<dbReference type="Proteomes" id="UP000232323">
    <property type="component" value="Unassembled WGS sequence"/>
</dbReference>
<evidence type="ECO:0000313" key="3">
    <source>
        <dbReference type="Proteomes" id="UP000232323"/>
    </source>
</evidence>
<dbReference type="AlphaFoldDB" id="A0A250XH61"/>
<evidence type="ECO:0000313" key="2">
    <source>
        <dbReference type="EMBL" id="GAX82356.1"/>
    </source>
</evidence>
<dbReference type="OrthoDB" id="531008at2759"/>
<feature type="domain" description="Sucrose phosphatase-like" evidence="1">
    <location>
        <begin position="60"/>
        <end position="107"/>
    </location>
</feature>
<keyword evidence="3" id="KW-1185">Reference proteome</keyword>